<reference evidence="4 5" key="1">
    <citation type="submission" date="2018-11" db="EMBL/GenBank/DDBJ databases">
        <authorList>
            <person name="Zhou Z."/>
            <person name="Wang G."/>
        </authorList>
    </citation>
    <scope>NUCLEOTIDE SEQUENCE [LARGE SCALE GENOMIC DNA]</scope>
    <source>
        <strain evidence="4 5">KCTC52004</strain>
    </source>
</reference>
<evidence type="ECO:0000256" key="2">
    <source>
        <dbReference type="ARBA" id="ARBA00023002"/>
    </source>
</evidence>
<name>A0A3P1C078_9BACT</name>
<evidence type="ECO:0000256" key="1">
    <source>
        <dbReference type="ARBA" id="ARBA00022630"/>
    </source>
</evidence>
<dbReference type="AlphaFoldDB" id="A0A3P1C078"/>
<dbReference type="InterPro" id="IPR001155">
    <property type="entry name" value="OxRdtase_FMN_N"/>
</dbReference>
<evidence type="ECO:0000313" key="4">
    <source>
        <dbReference type="EMBL" id="RRB06815.1"/>
    </source>
</evidence>
<dbReference type="InterPro" id="IPR013785">
    <property type="entry name" value="Aldolase_TIM"/>
</dbReference>
<dbReference type="PANTHER" id="PTHR43656">
    <property type="entry name" value="BINDING OXIDOREDUCTASE, PUTATIVE (AFU_ORTHOLOGUE AFUA_2G08260)-RELATED"/>
    <property type="match status" value="1"/>
</dbReference>
<dbReference type="InterPro" id="IPR051799">
    <property type="entry name" value="NADH_flavin_oxidoreductase"/>
</dbReference>
<dbReference type="CDD" id="cd02803">
    <property type="entry name" value="OYE_like_FMN_family"/>
    <property type="match status" value="1"/>
</dbReference>
<organism evidence="4 5">
    <name type="scientific">Larkinella rosea</name>
    <dbReference type="NCBI Taxonomy" id="2025312"/>
    <lineage>
        <taxon>Bacteria</taxon>
        <taxon>Pseudomonadati</taxon>
        <taxon>Bacteroidota</taxon>
        <taxon>Cytophagia</taxon>
        <taxon>Cytophagales</taxon>
        <taxon>Spirosomataceae</taxon>
        <taxon>Larkinella</taxon>
    </lineage>
</organism>
<evidence type="ECO:0000313" key="5">
    <source>
        <dbReference type="Proteomes" id="UP000271925"/>
    </source>
</evidence>
<dbReference type="EMBL" id="RQJO01000007">
    <property type="protein sequence ID" value="RRB06815.1"/>
    <property type="molecule type" value="Genomic_DNA"/>
</dbReference>
<dbReference type="OrthoDB" id="9772736at2"/>
<feature type="domain" description="NADH:flavin oxidoreductase/NADH oxidase N-terminal" evidence="3">
    <location>
        <begin position="8"/>
        <end position="341"/>
    </location>
</feature>
<evidence type="ECO:0000259" key="3">
    <source>
        <dbReference type="Pfam" id="PF00724"/>
    </source>
</evidence>
<accession>A0A3P1C078</accession>
<dbReference type="GO" id="GO:0016491">
    <property type="term" value="F:oxidoreductase activity"/>
    <property type="evidence" value="ECO:0007669"/>
    <property type="project" value="UniProtKB-KW"/>
</dbReference>
<comment type="caution">
    <text evidence="4">The sequence shown here is derived from an EMBL/GenBank/DDBJ whole genome shotgun (WGS) entry which is preliminary data.</text>
</comment>
<dbReference type="RefSeq" id="WP_124870563.1">
    <property type="nucleotide sequence ID" value="NZ_RQJO01000007.1"/>
</dbReference>
<dbReference type="GO" id="GO:0010181">
    <property type="term" value="F:FMN binding"/>
    <property type="evidence" value="ECO:0007669"/>
    <property type="project" value="InterPro"/>
</dbReference>
<dbReference type="PANTHER" id="PTHR43656:SF2">
    <property type="entry name" value="BINDING OXIDOREDUCTASE, PUTATIVE (AFU_ORTHOLOGUE AFUA_2G08260)-RELATED"/>
    <property type="match status" value="1"/>
</dbReference>
<sequence>MNPNAHSFFDSIRLGQRRLSNRFVVAPMTRVSATSDGIPTDSMADYYEAFATGGFAAIITEGIYTDSIASVCNPNQPGLVTEQQVKSWLRLTTRVRQYPTVFIAQLMHAGALSQVLTTTLAPSAIPPIGKPSASSGGLPTFTHPKEMTVEDIKTAIRGYVKAGLNAVEAGFDGIEIHGANGYLPDQFLTTYTNQRTDRYGGSVENRFHFIAELMHEIRAAVPNDFIVGLRLSEGKVNNLTYRWEEGAEMARAVFAEVKKAAPDYLHLAAEGGGWQRECVYADGSSSTGIARQMLDCPVIANGGLHDLSLANKILTEELGDLLAIGRYAIANPDFPQKVFRQEPLLPFESGMIKPSVSLENTREWIGTRMDRI</sequence>
<dbReference type="SUPFAM" id="SSF51395">
    <property type="entry name" value="FMN-linked oxidoreductases"/>
    <property type="match status" value="1"/>
</dbReference>
<dbReference type="Gene3D" id="3.20.20.70">
    <property type="entry name" value="Aldolase class I"/>
    <property type="match status" value="1"/>
</dbReference>
<proteinExistence type="predicted"/>
<gene>
    <name evidence="4" type="ORF">EHT25_03210</name>
</gene>
<dbReference type="Pfam" id="PF00724">
    <property type="entry name" value="Oxidored_FMN"/>
    <property type="match status" value="1"/>
</dbReference>
<protein>
    <submittedName>
        <fullName evidence="4">NADH:flavin oxidoreductase</fullName>
    </submittedName>
</protein>
<dbReference type="Proteomes" id="UP000271925">
    <property type="component" value="Unassembled WGS sequence"/>
</dbReference>
<keyword evidence="1" id="KW-0285">Flavoprotein</keyword>
<keyword evidence="2" id="KW-0560">Oxidoreductase</keyword>
<keyword evidence="5" id="KW-1185">Reference proteome</keyword>